<dbReference type="CDD" id="cd00293">
    <property type="entry name" value="USP-like"/>
    <property type="match status" value="1"/>
</dbReference>
<protein>
    <submittedName>
        <fullName evidence="3">Universal stress protein</fullName>
    </submittedName>
</protein>
<evidence type="ECO:0000313" key="3">
    <source>
        <dbReference type="EMBL" id="MFC3476892.1"/>
    </source>
</evidence>
<dbReference type="PRINTS" id="PR01438">
    <property type="entry name" value="UNVRSLSTRESS"/>
</dbReference>
<dbReference type="InterPro" id="IPR006016">
    <property type="entry name" value="UspA"/>
</dbReference>
<dbReference type="InterPro" id="IPR006015">
    <property type="entry name" value="Universal_stress_UspA"/>
</dbReference>
<evidence type="ECO:0000256" key="1">
    <source>
        <dbReference type="ARBA" id="ARBA00008791"/>
    </source>
</evidence>
<feature type="domain" description="UspA" evidence="2">
    <location>
        <begin position="1"/>
        <end position="138"/>
    </location>
</feature>
<reference evidence="3 4" key="1">
    <citation type="journal article" date="2019" name="Int. J. Syst. Evol. Microbiol.">
        <title>The Global Catalogue of Microorganisms (GCM) 10K type strain sequencing project: providing services to taxonomists for standard genome sequencing and annotation.</title>
        <authorList>
            <consortium name="The Broad Institute Genomics Platform"/>
            <consortium name="The Broad Institute Genome Sequencing Center for Infectious Disease"/>
            <person name="Wu L."/>
            <person name="Ma J."/>
        </authorList>
    </citation>
    <scope>NUCLEOTIDE SEQUENCE [LARGE SCALE GENOMIC DNA]</scope>
    <source>
        <strain evidence="3 4">CGMCC 1.12562</strain>
    </source>
</reference>
<dbReference type="EMBL" id="JBHRWN010000002">
    <property type="protein sequence ID" value="MFC3476892.1"/>
    <property type="molecule type" value="Genomic_DNA"/>
</dbReference>
<dbReference type="Gene3D" id="3.40.50.620">
    <property type="entry name" value="HUPs"/>
    <property type="match status" value="1"/>
</dbReference>
<dbReference type="Pfam" id="PF00582">
    <property type="entry name" value="Usp"/>
    <property type="match status" value="1"/>
</dbReference>
<dbReference type="RefSeq" id="WP_232571970.1">
    <property type="nucleotide sequence ID" value="NZ_CP089466.1"/>
</dbReference>
<sequence>MYDDILLPTDGSDAADAAVANAVDLADHYGATLHVLYVADTTEYSTVTFEDSVVDPLEAEGETVVDAVVERAAERGVDAVGVVMQGGVYRTILNYVEDNAIDVVVMGTHGRRGLDRALLGSVTERVVRTADVPVLTVRQREDEDEDEDEE</sequence>
<dbReference type="InterPro" id="IPR014729">
    <property type="entry name" value="Rossmann-like_a/b/a_fold"/>
</dbReference>
<dbReference type="GeneID" id="69117188"/>
<name>A0ABD5NCP2_9EURY</name>
<accession>A0ABD5NCP2</accession>
<organism evidence="3 4">
    <name type="scientific">Halobacterium litoreum</name>
    <dbReference type="NCBI Taxonomy" id="2039234"/>
    <lineage>
        <taxon>Archaea</taxon>
        <taxon>Methanobacteriati</taxon>
        <taxon>Methanobacteriota</taxon>
        <taxon>Stenosarchaea group</taxon>
        <taxon>Halobacteria</taxon>
        <taxon>Halobacteriales</taxon>
        <taxon>Halobacteriaceae</taxon>
        <taxon>Halobacterium</taxon>
    </lineage>
</organism>
<proteinExistence type="inferred from homology"/>
<evidence type="ECO:0000259" key="2">
    <source>
        <dbReference type="Pfam" id="PF00582"/>
    </source>
</evidence>
<dbReference type="Proteomes" id="UP001595660">
    <property type="component" value="Unassembled WGS sequence"/>
</dbReference>
<keyword evidence="4" id="KW-1185">Reference proteome</keyword>
<dbReference type="AlphaFoldDB" id="A0ABD5NCP2"/>
<gene>
    <name evidence="3" type="ORF">ACFOKC_04060</name>
</gene>
<comment type="similarity">
    <text evidence="1">Belongs to the universal stress protein A family.</text>
</comment>
<dbReference type="PANTHER" id="PTHR46268:SF6">
    <property type="entry name" value="UNIVERSAL STRESS PROTEIN UP12"/>
    <property type="match status" value="1"/>
</dbReference>
<dbReference type="SUPFAM" id="SSF52402">
    <property type="entry name" value="Adenine nucleotide alpha hydrolases-like"/>
    <property type="match status" value="1"/>
</dbReference>
<dbReference type="PANTHER" id="PTHR46268">
    <property type="entry name" value="STRESS RESPONSE PROTEIN NHAX"/>
    <property type="match status" value="1"/>
</dbReference>
<evidence type="ECO:0000313" key="4">
    <source>
        <dbReference type="Proteomes" id="UP001595660"/>
    </source>
</evidence>
<comment type="caution">
    <text evidence="3">The sequence shown here is derived from an EMBL/GenBank/DDBJ whole genome shotgun (WGS) entry which is preliminary data.</text>
</comment>